<comment type="caution">
    <text evidence="5">The sequence shown here is derived from an EMBL/GenBank/DDBJ whole genome shotgun (WGS) entry which is preliminary data.</text>
</comment>
<accession>A0AA88XL40</accession>
<keyword evidence="6" id="KW-1185">Reference proteome</keyword>
<comment type="similarity">
    <text evidence="1">Belongs to the universal ribosomal protein uL10 family.</text>
</comment>
<evidence type="ECO:0000256" key="2">
    <source>
        <dbReference type="ARBA" id="ARBA00035707"/>
    </source>
</evidence>
<dbReference type="Gene3D" id="3.30.70.1730">
    <property type="match status" value="1"/>
</dbReference>
<sequence>MDMMDWHFYGHNPLVHTRKLYLKQWASIKGNPTPGITIKGSAYSIFPPLGRQIQQVRHGSKKYAARAQKPKTLKRLVYNKVTEPLVYRPVLPQSESCFKARKKTMVVEVTPYEKFLMKETRKLFEENSMIAFCHVLPIKLNTRTKYYYRLREKNYILLNWASGKLMRQAMADTRYKNILPLCRSSVSVIISKNPDLPVLLSQLKKMPEYILMGMLWDDKLLNVEEVGRLAKVPNIESLRGEFVSILNLAGGQKSYSLLSSHQQVLAMNLDQYVKQCEEDPSKNTNLSQSSAQSSDSDSSDGESSSGSDSD</sequence>
<dbReference type="PANTHER" id="PTHR11560">
    <property type="entry name" value="39S RIBOSOMAL PROTEIN L10, MITOCHONDRIAL"/>
    <property type="match status" value="1"/>
</dbReference>
<evidence type="ECO:0000256" key="1">
    <source>
        <dbReference type="ARBA" id="ARBA00008889"/>
    </source>
</evidence>
<dbReference type="SUPFAM" id="SSF160369">
    <property type="entry name" value="Ribosomal protein L10-like"/>
    <property type="match status" value="1"/>
</dbReference>
<feature type="compositionally biased region" description="Low complexity" evidence="4">
    <location>
        <begin position="287"/>
        <end position="310"/>
    </location>
</feature>
<evidence type="ECO:0000313" key="6">
    <source>
        <dbReference type="Proteomes" id="UP001186944"/>
    </source>
</evidence>
<evidence type="ECO:0000313" key="5">
    <source>
        <dbReference type="EMBL" id="KAK3083052.1"/>
    </source>
</evidence>
<reference evidence="5" key="1">
    <citation type="submission" date="2019-08" db="EMBL/GenBank/DDBJ databases">
        <title>The improved chromosome-level genome for the pearl oyster Pinctada fucata martensii using PacBio sequencing and Hi-C.</title>
        <authorList>
            <person name="Zheng Z."/>
        </authorList>
    </citation>
    <scope>NUCLEOTIDE SEQUENCE</scope>
    <source>
        <strain evidence="5">ZZ-2019</strain>
        <tissue evidence="5">Adductor muscle</tissue>
    </source>
</reference>
<dbReference type="AlphaFoldDB" id="A0AA88XL40"/>
<dbReference type="EMBL" id="VSWD01000014">
    <property type="protein sequence ID" value="KAK3083052.1"/>
    <property type="molecule type" value="Genomic_DNA"/>
</dbReference>
<dbReference type="Proteomes" id="UP001186944">
    <property type="component" value="Unassembled WGS sequence"/>
</dbReference>
<protein>
    <recommendedName>
        <fullName evidence="2">Large ribosomal subunit protein uL10m</fullName>
    </recommendedName>
    <alternativeName>
        <fullName evidence="3">39S ribosomal protein L10, mitochondrial</fullName>
    </alternativeName>
</protein>
<feature type="region of interest" description="Disordered" evidence="4">
    <location>
        <begin position="277"/>
        <end position="310"/>
    </location>
</feature>
<evidence type="ECO:0000256" key="4">
    <source>
        <dbReference type="SAM" id="MobiDB-lite"/>
    </source>
</evidence>
<gene>
    <name evidence="5" type="ORF">FSP39_012629</name>
</gene>
<name>A0AA88XL40_PINIB</name>
<dbReference type="InterPro" id="IPR043141">
    <property type="entry name" value="Ribosomal_uL10-like_sf"/>
</dbReference>
<dbReference type="InterPro" id="IPR047865">
    <property type="entry name" value="Ribosomal_uL10_bac_type"/>
</dbReference>
<evidence type="ECO:0000256" key="3">
    <source>
        <dbReference type="ARBA" id="ARBA00035716"/>
    </source>
</evidence>
<proteinExistence type="inferred from homology"/>
<organism evidence="5 6">
    <name type="scientific">Pinctada imbricata</name>
    <name type="common">Atlantic pearl-oyster</name>
    <name type="synonym">Pinctada martensii</name>
    <dbReference type="NCBI Taxonomy" id="66713"/>
    <lineage>
        <taxon>Eukaryota</taxon>
        <taxon>Metazoa</taxon>
        <taxon>Spiralia</taxon>
        <taxon>Lophotrochozoa</taxon>
        <taxon>Mollusca</taxon>
        <taxon>Bivalvia</taxon>
        <taxon>Autobranchia</taxon>
        <taxon>Pteriomorphia</taxon>
        <taxon>Pterioida</taxon>
        <taxon>Pterioidea</taxon>
        <taxon>Pteriidae</taxon>
        <taxon>Pinctada</taxon>
    </lineage>
</organism>